<dbReference type="AlphaFoldDB" id="A0A061QZ68"/>
<organism evidence="1">
    <name type="scientific">Tetraselmis sp. GSL018</name>
    <dbReference type="NCBI Taxonomy" id="582737"/>
    <lineage>
        <taxon>Eukaryota</taxon>
        <taxon>Viridiplantae</taxon>
        <taxon>Chlorophyta</taxon>
        <taxon>core chlorophytes</taxon>
        <taxon>Chlorodendrophyceae</taxon>
        <taxon>Chlorodendrales</taxon>
        <taxon>Chlorodendraceae</taxon>
        <taxon>Tetraselmis</taxon>
    </lineage>
</organism>
<evidence type="ECO:0000313" key="1">
    <source>
        <dbReference type="EMBL" id="JAC63581.1"/>
    </source>
</evidence>
<feature type="non-terminal residue" evidence="1">
    <location>
        <position position="1"/>
    </location>
</feature>
<accession>A0A061QZ68</accession>
<proteinExistence type="predicted"/>
<dbReference type="EMBL" id="GBEZ01023297">
    <property type="protein sequence ID" value="JAC63581.1"/>
    <property type="molecule type" value="Transcribed_RNA"/>
</dbReference>
<reference evidence="1" key="1">
    <citation type="submission" date="2014-05" db="EMBL/GenBank/DDBJ databases">
        <title>The transcriptome of the halophilic microalga Tetraselmis sp. GSL018 isolated from the Great Salt Lake, Utah.</title>
        <authorList>
            <person name="Jinkerson R.E."/>
            <person name="D'Adamo S."/>
            <person name="Posewitz M.C."/>
        </authorList>
    </citation>
    <scope>NUCLEOTIDE SEQUENCE</scope>
    <source>
        <strain evidence="1">GSL018</strain>
    </source>
</reference>
<protein>
    <submittedName>
        <fullName evidence="1">Uncharacterized protein</fullName>
    </submittedName>
</protein>
<name>A0A061QZ68_9CHLO</name>
<sequence>QPALILAGCSVGCYRGARGRPPKLEVVHDSRACRRHRIHVNACLSLRPQSGSLVSARSGLGSWKKADVPKSHSGLVFRQVSYGKPQRKSLNRVRSSDVRGYSAVRDGLAIGNDVR</sequence>
<feature type="non-terminal residue" evidence="1">
    <location>
        <position position="115"/>
    </location>
</feature>
<gene>
    <name evidence="1" type="ORF">TSPGSL018_20294</name>
</gene>